<dbReference type="EMBL" id="JASNGB010000190">
    <property type="protein sequence ID" value="MDL2345378.1"/>
    <property type="molecule type" value="Genomic_DNA"/>
</dbReference>
<sequence length="193" mass="22239">LPPLPQRIRMPAPALPGQARSPDPATPEPHLPPSRLTRRQRAVRVAVRISEQYNWQRGFLALADALDRDNWGKLRESIEREIEQGMTPEEFELMLQLRAYWHEQTHFQSPYTSRYDSLPWGLGLALIRRSAGVPCLDEMIILLDRLYEYAEVACSKRALPAFAQRLGAILDRADPDVDLEYWLCAQEAQCFSR</sequence>
<feature type="non-terminal residue" evidence="2">
    <location>
        <position position="1"/>
    </location>
</feature>
<keyword evidence="3" id="KW-1185">Reference proteome</keyword>
<evidence type="ECO:0000313" key="3">
    <source>
        <dbReference type="Proteomes" id="UP001302059"/>
    </source>
</evidence>
<organism evidence="2 3">
    <name type="scientific">Deinococcus rhizophilus</name>
    <dbReference type="NCBI Taxonomy" id="3049544"/>
    <lineage>
        <taxon>Bacteria</taxon>
        <taxon>Thermotogati</taxon>
        <taxon>Deinococcota</taxon>
        <taxon>Deinococci</taxon>
        <taxon>Deinococcales</taxon>
        <taxon>Deinococcaceae</taxon>
        <taxon>Deinococcus</taxon>
    </lineage>
</organism>
<gene>
    <name evidence="2" type="ORF">QOL99_14645</name>
</gene>
<evidence type="ECO:0000313" key="2">
    <source>
        <dbReference type="EMBL" id="MDL2345378.1"/>
    </source>
</evidence>
<accession>A0ABT7JLP4</accession>
<comment type="caution">
    <text evidence="2">The sequence shown here is derived from an EMBL/GenBank/DDBJ whole genome shotgun (WGS) entry which is preliminary data.</text>
</comment>
<protein>
    <submittedName>
        <fullName evidence="2">Uncharacterized protein</fullName>
    </submittedName>
</protein>
<proteinExistence type="predicted"/>
<feature type="region of interest" description="Disordered" evidence="1">
    <location>
        <begin position="1"/>
        <end position="39"/>
    </location>
</feature>
<dbReference type="RefSeq" id="WP_285524908.1">
    <property type="nucleotide sequence ID" value="NZ_JASNGB010000190.1"/>
</dbReference>
<evidence type="ECO:0000256" key="1">
    <source>
        <dbReference type="SAM" id="MobiDB-lite"/>
    </source>
</evidence>
<name>A0ABT7JLP4_9DEIO</name>
<reference evidence="2 3" key="1">
    <citation type="submission" date="2023-05" db="EMBL/GenBank/DDBJ databases">
        <authorList>
            <person name="Gao F."/>
        </authorList>
    </citation>
    <scope>NUCLEOTIDE SEQUENCE [LARGE SCALE GENOMIC DNA]</scope>
    <source>
        <strain evidence="2 3">MIMF12</strain>
    </source>
</reference>
<dbReference type="Proteomes" id="UP001302059">
    <property type="component" value="Unassembled WGS sequence"/>
</dbReference>